<protein>
    <submittedName>
        <fullName evidence="2">DUF5134 domain-containing protein</fullName>
    </submittedName>
</protein>
<dbReference type="RefSeq" id="WP_380517924.1">
    <property type="nucleotide sequence ID" value="NZ_JBHEZX010000024.1"/>
</dbReference>
<keyword evidence="1" id="KW-0472">Membrane</keyword>
<dbReference type="InterPro" id="IPR033458">
    <property type="entry name" value="DUF5134"/>
</dbReference>
<evidence type="ECO:0000313" key="2">
    <source>
        <dbReference type="EMBL" id="MFC1414401.1"/>
    </source>
</evidence>
<evidence type="ECO:0000313" key="3">
    <source>
        <dbReference type="EMBL" id="MFC1435304.1"/>
    </source>
</evidence>
<evidence type="ECO:0000256" key="1">
    <source>
        <dbReference type="SAM" id="Phobius"/>
    </source>
</evidence>
<reference evidence="4 5" key="1">
    <citation type="submission" date="2024-09" db="EMBL/GenBank/DDBJ databases">
        <authorList>
            <person name="Lee S.D."/>
        </authorList>
    </citation>
    <scope>NUCLEOTIDE SEQUENCE [LARGE SCALE GENOMIC DNA]</scope>
    <source>
        <strain evidence="2 5">N1-1</strain>
        <strain evidence="3 4">N1-3</strain>
    </source>
</reference>
<dbReference type="EMBL" id="JBHEZX010000024">
    <property type="protein sequence ID" value="MFC1414401.1"/>
    <property type="molecule type" value="Genomic_DNA"/>
</dbReference>
<dbReference type="EMBL" id="JBHEZY010000018">
    <property type="protein sequence ID" value="MFC1435304.1"/>
    <property type="molecule type" value="Genomic_DNA"/>
</dbReference>
<sequence length="205" mass="20409">MHGPALVEWLLAGLMGATGLYCLRRTLRRGASPAERQLDGSETLKGLGMAAMAVPYGLGRGVPVGVWAVLFGGAALWSLRAGVRAGAGHRGHHLYHGVGHLAMIYMAVAMAGATGAAGMAEMPGMGGAGGGGMGLPLLTGALLVFFGGYALLSGVRLIAAPAVGTGAGTGADGGSVLGRLLGAPELPQACRMVLGLGMFTMLLTM</sequence>
<keyword evidence="5" id="KW-1185">Reference proteome</keyword>
<evidence type="ECO:0000313" key="4">
    <source>
        <dbReference type="Proteomes" id="UP001592530"/>
    </source>
</evidence>
<dbReference type="Proteomes" id="UP001592582">
    <property type="component" value="Unassembled WGS sequence"/>
</dbReference>
<proteinExistence type="predicted"/>
<organism evidence="2 5">
    <name type="scientific">Streptacidiphilus alkalitolerans</name>
    <dbReference type="NCBI Taxonomy" id="3342712"/>
    <lineage>
        <taxon>Bacteria</taxon>
        <taxon>Bacillati</taxon>
        <taxon>Actinomycetota</taxon>
        <taxon>Actinomycetes</taxon>
        <taxon>Kitasatosporales</taxon>
        <taxon>Streptomycetaceae</taxon>
        <taxon>Streptacidiphilus</taxon>
    </lineage>
</organism>
<feature type="transmembrane region" description="Helical" evidence="1">
    <location>
        <begin position="133"/>
        <end position="152"/>
    </location>
</feature>
<comment type="caution">
    <text evidence="2">The sequence shown here is derived from an EMBL/GenBank/DDBJ whole genome shotgun (WGS) entry which is preliminary data.</text>
</comment>
<evidence type="ECO:0000313" key="5">
    <source>
        <dbReference type="Proteomes" id="UP001592582"/>
    </source>
</evidence>
<feature type="transmembrane region" description="Helical" evidence="1">
    <location>
        <begin position="94"/>
        <end position="113"/>
    </location>
</feature>
<name>A0ABV6VL42_9ACTN</name>
<dbReference type="Proteomes" id="UP001592530">
    <property type="component" value="Unassembled WGS sequence"/>
</dbReference>
<keyword evidence="1" id="KW-0812">Transmembrane</keyword>
<feature type="transmembrane region" description="Helical" evidence="1">
    <location>
        <begin position="64"/>
        <end position="82"/>
    </location>
</feature>
<dbReference type="Pfam" id="PF17197">
    <property type="entry name" value="DUF5134"/>
    <property type="match status" value="1"/>
</dbReference>
<keyword evidence="1" id="KW-1133">Transmembrane helix</keyword>
<gene>
    <name evidence="3" type="ORF">ACEZDB_32160</name>
    <name evidence="2" type="ORF">ACEZDG_34580</name>
</gene>
<accession>A0ABV6VL42</accession>